<reference evidence="2" key="1">
    <citation type="submission" date="2024-06" db="EMBL/GenBank/DDBJ databases">
        <title>Methylostella associata gen. nov., sp. nov., a novel Ancalomicrobiaceae-affiliated facultatively methylotrophic bacteria that feed on methanotrophs of the genus Methylococcus.</title>
        <authorList>
            <person name="Saltykova V."/>
            <person name="Danilova O.V."/>
            <person name="Oshkin I.Y."/>
            <person name="Belova S.E."/>
            <person name="Pimenov N.V."/>
            <person name="Dedysh S.N."/>
        </authorList>
    </citation>
    <scope>NUCLEOTIDE SEQUENCE</scope>
    <source>
        <strain evidence="2">S20</strain>
    </source>
</reference>
<name>A0AAU7XJ41_9HYPH</name>
<gene>
    <name evidence="2" type="ORF">ABS361_00790</name>
</gene>
<evidence type="ECO:0000313" key="2">
    <source>
        <dbReference type="EMBL" id="XBY47004.1"/>
    </source>
</evidence>
<feature type="region of interest" description="Disordered" evidence="1">
    <location>
        <begin position="29"/>
        <end position="48"/>
    </location>
</feature>
<dbReference type="KEGG" id="mflg:ABS361_00790"/>
<accession>A0AAU7XJ41</accession>
<protein>
    <recommendedName>
        <fullName evidence="3">DUF1850 domain-containing protein</fullName>
    </recommendedName>
</protein>
<evidence type="ECO:0000256" key="1">
    <source>
        <dbReference type="SAM" id="MobiDB-lite"/>
    </source>
</evidence>
<evidence type="ECO:0008006" key="3">
    <source>
        <dbReference type="Google" id="ProtNLM"/>
    </source>
</evidence>
<proteinExistence type="predicted"/>
<dbReference type="EMBL" id="CP158568">
    <property type="protein sequence ID" value="XBY47004.1"/>
    <property type="molecule type" value="Genomic_DNA"/>
</dbReference>
<sequence>MPICLATATKTVLVAAEVVTLAWTHSVERSNGARPGVSRPPALRRRPA</sequence>
<organism evidence="2">
    <name type="scientific">Methyloraptor flagellatus</name>
    <dbReference type="NCBI Taxonomy" id="3162530"/>
    <lineage>
        <taxon>Bacteria</taxon>
        <taxon>Pseudomonadati</taxon>
        <taxon>Pseudomonadota</taxon>
        <taxon>Alphaproteobacteria</taxon>
        <taxon>Hyphomicrobiales</taxon>
        <taxon>Ancalomicrobiaceae</taxon>
        <taxon>Methyloraptor</taxon>
    </lineage>
</organism>
<dbReference type="AlphaFoldDB" id="A0AAU7XJ41"/>
<dbReference type="RefSeq" id="WP_407052089.1">
    <property type="nucleotide sequence ID" value="NZ_CP158568.1"/>
</dbReference>